<dbReference type="Proteomes" id="UP001489004">
    <property type="component" value="Unassembled WGS sequence"/>
</dbReference>
<name>A0AAW1R8D6_9CHLO</name>
<keyword evidence="2" id="KW-1185">Reference proteome</keyword>
<gene>
    <name evidence="1" type="ORF">WJX72_010680</name>
</gene>
<dbReference type="AlphaFoldDB" id="A0AAW1R8D6"/>
<protein>
    <submittedName>
        <fullName evidence="1">Uncharacterized protein</fullName>
    </submittedName>
</protein>
<comment type="caution">
    <text evidence="1">The sequence shown here is derived from an EMBL/GenBank/DDBJ whole genome shotgun (WGS) entry which is preliminary data.</text>
</comment>
<dbReference type="EMBL" id="JALJOR010000001">
    <property type="protein sequence ID" value="KAK9830265.1"/>
    <property type="molecule type" value="Genomic_DNA"/>
</dbReference>
<accession>A0AAW1R8D6</accession>
<sequence length="126" mass="13874">MEEFATSSSSDLLGRWQAALQKVFTVTGWWYDPATGSLTDLVNRVVVNLEGGLEAKPRDRDGGKIGIQERVSELVKLLKSPDMQKNQIFKELCCTSLLPTGKKAGKNELQNELQGRASSFLSSTRA</sequence>
<organism evidence="1 2">
    <name type="scientific">[Myrmecia] bisecta</name>
    <dbReference type="NCBI Taxonomy" id="41462"/>
    <lineage>
        <taxon>Eukaryota</taxon>
        <taxon>Viridiplantae</taxon>
        <taxon>Chlorophyta</taxon>
        <taxon>core chlorophytes</taxon>
        <taxon>Trebouxiophyceae</taxon>
        <taxon>Trebouxiales</taxon>
        <taxon>Trebouxiaceae</taxon>
        <taxon>Myrmecia</taxon>
    </lineage>
</organism>
<proteinExistence type="predicted"/>
<evidence type="ECO:0000313" key="1">
    <source>
        <dbReference type="EMBL" id="KAK9830265.1"/>
    </source>
</evidence>
<evidence type="ECO:0000313" key="2">
    <source>
        <dbReference type="Proteomes" id="UP001489004"/>
    </source>
</evidence>
<reference evidence="1 2" key="1">
    <citation type="journal article" date="2024" name="Nat. Commun.">
        <title>Phylogenomics reveals the evolutionary origins of lichenization in chlorophyte algae.</title>
        <authorList>
            <person name="Puginier C."/>
            <person name="Libourel C."/>
            <person name="Otte J."/>
            <person name="Skaloud P."/>
            <person name="Haon M."/>
            <person name="Grisel S."/>
            <person name="Petersen M."/>
            <person name="Berrin J.G."/>
            <person name="Delaux P.M."/>
            <person name="Dal Grande F."/>
            <person name="Keller J."/>
        </authorList>
    </citation>
    <scope>NUCLEOTIDE SEQUENCE [LARGE SCALE GENOMIC DNA]</scope>
    <source>
        <strain evidence="1 2">SAG 2043</strain>
    </source>
</reference>